<feature type="domain" description="HTH marR-type" evidence="1">
    <location>
        <begin position="1"/>
        <end position="146"/>
    </location>
</feature>
<dbReference type="SMART" id="SM00347">
    <property type="entry name" value="HTH_MARR"/>
    <property type="match status" value="1"/>
</dbReference>
<dbReference type="RefSeq" id="WP_344468862.1">
    <property type="nucleotide sequence ID" value="NZ_BAAANT010000051.1"/>
</dbReference>
<comment type="caution">
    <text evidence="2">The sequence shown here is derived from an EMBL/GenBank/DDBJ whole genome shotgun (WGS) entry which is preliminary data.</text>
</comment>
<name>A0ABN3A8N3_9ACTN</name>
<dbReference type="InterPro" id="IPR036388">
    <property type="entry name" value="WH-like_DNA-bd_sf"/>
</dbReference>
<dbReference type="InterPro" id="IPR036390">
    <property type="entry name" value="WH_DNA-bd_sf"/>
</dbReference>
<dbReference type="Proteomes" id="UP001422759">
    <property type="component" value="Unassembled WGS sequence"/>
</dbReference>
<evidence type="ECO:0000313" key="3">
    <source>
        <dbReference type="Proteomes" id="UP001422759"/>
    </source>
</evidence>
<proteinExistence type="predicted"/>
<gene>
    <name evidence="2" type="ORF">GCM10009760_57080</name>
</gene>
<dbReference type="PANTHER" id="PTHR33164:SF57">
    <property type="entry name" value="MARR-FAMILY TRANSCRIPTIONAL REGULATOR"/>
    <property type="match status" value="1"/>
</dbReference>
<accession>A0ABN3A8N3</accession>
<dbReference type="PANTHER" id="PTHR33164">
    <property type="entry name" value="TRANSCRIPTIONAL REGULATOR, MARR FAMILY"/>
    <property type="match status" value="1"/>
</dbReference>
<dbReference type="Pfam" id="PF12802">
    <property type="entry name" value="MarR_2"/>
    <property type="match status" value="1"/>
</dbReference>
<evidence type="ECO:0000313" key="2">
    <source>
        <dbReference type="EMBL" id="GAA2156280.1"/>
    </source>
</evidence>
<dbReference type="InterPro" id="IPR039422">
    <property type="entry name" value="MarR/SlyA-like"/>
</dbReference>
<reference evidence="2 3" key="1">
    <citation type="journal article" date="2019" name="Int. J. Syst. Evol. Microbiol.">
        <title>The Global Catalogue of Microorganisms (GCM) 10K type strain sequencing project: providing services to taxonomists for standard genome sequencing and annotation.</title>
        <authorList>
            <consortium name="The Broad Institute Genomics Platform"/>
            <consortium name="The Broad Institute Genome Sequencing Center for Infectious Disease"/>
            <person name="Wu L."/>
            <person name="Ma J."/>
        </authorList>
    </citation>
    <scope>NUCLEOTIDE SEQUENCE [LARGE SCALE GENOMIC DNA]</scope>
    <source>
        <strain evidence="2 3">JCM 14560</strain>
    </source>
</reference>
<keyword evidence="3" id="KW-1185">Reference proteome</keyword>
<organism evidence="2 3">
    <name type="scientific">Kitasatospora kazusensis</name>
    <dbReference type="NCBI Taxonomy" id="407974"/>
    <lineage>
        <taxon>Bacteria</taxon>
        <taxon>Bacillati</taxon>
        <taxon>Actinomycetota</taxon>
        <taxon>Actinomycetes</taxon>
        <taxon>Kitasatosporales</taxon>
        <taxon>Streptomycetaceae</taxon>
        <taxon>Kitasatospora</taxon>
    </lineage>
</organism>
<dbReference type="InterPro" id="IPR000835">
    <property type="entry name" value="HTH_MarR-typ"/>
</dbReference>
<dbReference type="SUPFAM" id="SSF46785">
    <property type="entry name" value="Winged helix' DNA-binding domain"/>
    <property type="match status" value="1"/>
</dbReference>
<dbReference type="Gene3D" id="1.10.10.10">
    <property type="entry name" value="Winged helix-like DNA-binding domain superfamily/Winged helix DNA-binding domain"/>
    <property type="match status" value="1"/>
</dbReference>
<dbReference type="PROSITE" id="PS50995">
    <property type="entry name" value="HTH_MARR_2"/>
    <property type="match status" value="1"/>
</dbReference>
<sequence length="158" mass="16782">MNSSPLDAVVRLCRAQTVATRQLDRRLAAHGISFGDFLILTHLASAEGARLRRVDLAERLGLTPSGVTRALGPLERIGLVGRESDPRDARASYALLSTTGRRLLAEARVSAELAGRELFGDADAARGDWDPAELDLFARLLARLGGTGLPATGTPPTT</sequence>
<protein>
    <recommendedName>
        <fullName evidence="1">HTH marR-type domain-containing protein</fullName>
    </recommendedName>
</protein>
<dbReference type="EMBL" id="BAAANT010000051">
    <property type="protein sequence ID" value="GAA2156280.1"/>
    <property type="molecule type" value="Genomic_DNA"/>
</dbReference>
<evidence type="ECO:0000259" key="1">
    <source>
        <dbReference type="PROSITE" id="PS50995"/>
    </source>
</evidence>